<comment type="caution">
    <text evidence="2">The sequence shown here is derived from an EMBL/GenBank/DDBJ whole genome shotgun (WGS) entry which is preliminary data.</text>
</comment>
<evidence type="ECO:0000313" key="3">
    <source>
        <dbReference type="Proteomes" id="UP001291623"/>
    </source>
</evidence>
<name>A0AAE1UQB2_9SOLA</name>
<dbReference type="EMBL" id="JAVYJV010000023">
    <property type="protein sequence ID" value="KAK4339052.1"/>
    <property type="molecule type" value="Genomic_DNA"/>
</dbReference>
<dbReference type="AlphaFoldDB" id="A0AAE1UQB2"/>
<evidence type="ECO:0000313" key="2">
    <source>
        <dbReference type="EMBL" id="KAK4339052.1"/>
    </source>
</evidence>
<keyword evidence="3" id="KW-1185">Reference proteome</keyword>
<feature type="region of interest" description="Disordered" evidence="1">
    <location>
        <begin position="1"/>
        <end position="27"/>
    </location>
</feature>
<reference evidence="2" key="1">
    <citation type="submission" date="2023-12" db="EMBL/GenBank/DDBJ databases">
        <title>Genome assembly of Anisodus tanguticus.</title>
        <authorList>
            <person name="Wang Y.-J."/>
        </authorList>
    </citation>
    <scope>NUCLEOTIDE SEQUENCE</scope>
    <source>
        <strain evidence="2">KB-2021</strain>
        <tissue evidence="2">Leaf</tissue>
    </source>
</reference>
<gene>
    <name evidence="2" type="ORF">RND71_040514</name>
</gene>
<proteinExistence type="predicted"/>
<sequence length="104" mass="11241">MVRAPGGQRLNHEDCKVAGLQRSRSGEATGTIDELLEKWIGRMARPKGGGKRIGSPTARPVAFSFVAKRSNNVDPEPTPDPFMRAADPPRPTDKPTLIAGLIPR</sequence>
<protein>
    <submittedName>
        <fullName evidence="2">Uncharacterized protein</fullName>
    </submittedName>
</protein>
<organism evidence="2 3">
    <name type="scientific">Anisodus tanguticus</name>
    <dbReference type="NCBI Taxonomy" id="243964"/>
    <lineage>
        <taxon>Eukaryota</taxon>
        <taxon>Viridiplantae</taxon>
        <taxon>Streptophyta</taxon>
        <taxon>Embryophyta</taxon>
        <taxon>Tracheophyta</taxon>
        <taxon>Spermatophyta</taxon>
        <taxon>Magnoliopsida</taxon>
        <taxon>eudicotyledons</taxon>
        <taxon>Gunneridae</taxon>
        <taxon>Pentapetalae</taxon>
        <taxon>asterids</taxon>
        <taxon>lamiids</taxon>
        <taxon>Solanales</taxon>
        <taxon>Solanaceae</taxon>
        <taxon>Solanoideae</taxon>
        <taxon>Hyoscyameae</taxon>
        <taxon>Anisodus</taxon>
    </lineage>
</organism>
<feature type="region of interest" description="Disordered" evidence="1">
    <location>
        <begin position="67"/>
        <end position="104"/>
    </location>
</feature>
<evidence type="ECO:0000256" key="1">
    <source>
        <dbReference type="SAM" id="MobiDB-lite"/>
    </source>
</evidence>
<dbReference type="Proteomes" id="UP001291623">
    <property type="component" value="Unassembled WGS sequence"/>
</dbReference>
<accession>A0AAE1UQB2</accession>